<keyword evidence="4" id="KW-1185">Reference proteome</keyword>
<evidence type="ECO:0000313" key="3">
    <source>
        <dbReference type="EMBL" id="RUS84849.1"/>
    </source>
</evidence>
<dbReference type="PANTHER" id="PTHR10164">
    <property type="entry name" value="ISLET CELL AUTOANTIGEN 1"/>
    <property type="match status" value="1"/>
</dbReference>
<dbReference type="STRING" id="188477.A0A3S1BNE8"/>
<accession>A0A3S1BNE8</accession>
<dbReference type="Pfam" id="PF04629">
    <property type="entry name" value="ICA69"/>
    <property type="match status" value="2"/>
</dbReference>
<sequence length="338" mass="33094">MPGKKDHDLLADDLLASPGDGIGVNDDAGKDDMELLNEILNATSSGNDGADDEFAQEWDSVFGTGSSTAGGAGAGGSSLIPGAADLILGEGGPGTSTLAPGAEGSAGGLSGSMSSLSSSSLASGGTNKKAPEFLPSSLLDIGMGEFVKSLAPLHNVYLCAIVCHILEFAQEWDFVFGTGSSTAGGAGGAGSGGSSLIPGAADLILGEGGPGASALAPGAEGSAGGLSGSMSSLSSSSLASGGTNKKAPEFLPSSLLDIGMGEFVVFGSFGSPAMDTNPTSQSQAGGDKKKSKPQNVGKLQQGLPPSADMSAWFNLFADLDPLSNPDAIGRKPSDMTDA</sequence>
<organism evidence="3 4">
    <name type="scientific">Elysia chlorotica</name>
    <name type="common">Eastern emerald elysia</name>
    <name type="synonym">Sea slug</name>
    <dbReference type="NCBI Taxonomy" id="188477"/>
    <lineage>
        <taxon>Eukaryota</taxon>
        <taxon>Metazoa</taxon>
        <taxon>Spiralia</taxon>
        <taxon>Lophotrochozoa</taxon>
        <taxon>Mollusca</taxon>
        <taxon>Gastropoda</taxon>
        <taxon>Heterobranchia</taxon>
        <taxon>Euthyneura</taxon>
        <taxon>Panpulmonata</taxon>
        <taxon>Sacoglossa</taxon>
        <taxon>Placobranchoidea</taxon>
        <taxon>Plakobranchidae</taxon>
        <taxon>Elysia</taxon>
    </lineage>
</organism>
<reference evidence="3 4" key="1">
    <citation type="submission" date="2019-01" db="EMBL/GenBank/DDBJ databases">
        <title>A draft genome assembly of the solar-powered sea slug Elysia chlorotica.</title>
        <authorList>
            <person name="Cai H."/>
            <person name="Li Q."/>
            <person name="Fang X."/>
            <person name="Li J."/>
            <person name="Curtis N.E."/>
            <person name="Altenburger A."/>
            <person name="Shibata T."/>
            <person name="Feng M."/>
            <person name="Maeda T."/>
            <person name="Schwartz J.A."/>
            <person name="Shigenobu S."/>
            <person name="Lundholm N."/>
            <person name="Nishiyama T."/>
            <person name="Yang H."/>
            <person name="Hasebe M."/>
            <person name="Li S."/>
            <person name="Pierce S.K."/>
            <person name="Wang J."/>
        </authorList>
    </citation>
    <scope>NUCLEOTIDE SEQUENCE [LARGE SCALE GENOMIC DNA]</scope>
    <source>
        <strain evidence="3">EC2010</strain>
        <tissue evidence="3">Whole organism of an adult</tissue>
    </source>
</reference>
<protein>
    <recommendedName>
        <fullName evidence="2">Islet cell autoantigen Ica1 C-terminal domain-containing protein</fullName>
    </recommendedName>
</protein>
<dbReference type="InterPro" id="IPR006723">
    <property type="entry name" value="Islet_autoAg_Ica1_C"/>
</dbReference>
<feature type="region of interest" description="Disordered" evidence="1">
    <location>
        <begin position="274"/>
        <end position="305"/>
    </location>
</feature>
<gene>
    <name evidence="3" type="ORF">EGW08_007390</name>
</gene>
<evidence type="ECO:0000256" key="1">
    <source>
        <dbReference type="SAM" id="MobiDB-lite"/>
    </source>
</evidence>
<dbReference type="InterPro" id="IPR024114">
    <property type="entry name" value="Islet_autoAg_Ica1/Ica1-like"/>
</dbReference>
<feature type="compositionally biased region" description="Polar residues" evidence="1">
    <location>
        <begin position="274"/>
        <end position="284"/>
    </location>
</feature>
<dbReference type="AlphaFoldDB" id="A0A3S1BNE8"/>
<feature type="region of interest" description="Disordered" evidence="1">
    <location>
        <begin position="91"/>
        <end position="111"/>
    </location>
</feature>
<dbReference type="Proteomes" id="UP000271974">
    <property type="component" value="Unassembled WGS sequence"/>
</dbReference>
<name>A0A3S1BNE8_ELYCH</name>
<dbReference type="SMART" id="SM01237">
    <property type="entry name" value="ICA69"/>
    <property type="match status" value="1"/>
</dbReference>
<proteinExistence type="predicted"/>
<dbReference type="GO" id="GO:0051049">
    <property type="term" value="P:regulation of transport"/>
    <property type="evidence" value="ECO:0007669"/>
    <property type="project" value="TreeGrafter"/>
</dbReference>
<dbReference type="EMBL" id="RQTK01000191">
    <property type="protein sequence ID" value="RUS84849.1"/>
    <property type="molecule type" value="Genomic_DNA"/>
</dbReference>
<dbReference type="PANTHER" id="PTHR10164:SF4">
    <property type="entry name" value="GH23156P"/>
    <property type="match status" value="1"/>
</dbReference>
<feature type="domain" description="Islet cell autoantigen Ica1 C-terminal" evidence="2">
    <location>
        <begin position="4"/>
        <end position="338"/>
    </location>
</feature>
<evidence type="ECO:0000259" key="2">
    <source>
        <dbReference type="SMART" id="SM01237"/>
    </source>
</evidence>
<dbReference type="OrthoDB" id="2126778at2759"/>
<comment type="caution">
    <text evidence="3">The sequence shown here is derived from an EMBL/GenBank/DDBJ whole genome shotgun (WGS) entry which is preliminary data.</text>
</comment>
<evidence type="ECO:0000313" key="4">
    <source>
        <dbReference type="Proteomes" id="UP000271974"/>
    </source>
</evidence>
<dbReference type="GO" id="GO:0005794">
    <property type="term" value="C:Golgi apparatus"/>
    <property type="evidence" value="ECO:0007669"/>
    <property type="project" value="TreeGrafter"/>
</dbReference>